<keyword evidence="4" id="KW-1185">Reference proteome</keyword>
<protein>
    <submittedName>
        <fullName evidence="3">Amidase signature enzyme</fullName>
    </submittedName>
</protein>
<reference evidence="3 4" key="1">
    <citation type="journal article" date="2012" name="Science">
        <title>The Paleozoic origin of enzymatic lignin decomposition reconstructed from 31 fungal genomes.</title>
        <authorList>
            <person name="Floudas D."/>
            <person name="Binder M."/>
            <person name="Riley R."/>
            <person name="Barry K."/>
            <person name="Blanchette R.A."/>
            <person name="Henrissat B."/>
            <person name="Martinez A.T."/>
            <person name="Otillar R."/>
            <person name="Spatafora J.W."/>
            <person name="Yadav J.S."/>
            <person name="Aerts A."/>
            <person name="Benoit I."/>
            <person name="Boyd A."/>
            <person name="Carlson A."/>
            <person name="Copeland A."/>
            <person name="Coutinho P.M."/>
            <person name="de Vries R.P."/>
            <person name="Ferreira P."/>
            <person name="Findley K."/>
            <person name="Foster B."/>
            <person name="Gaskell J."/>
            <person name="Glotzer D."/>
            <person name="Gorecki P."/>
            <person name="Heitman J."/>
            <person name="Hesse C."/>
            <person name="Hori C."/>
            <person name="Igarashi K."/>
            <person name="Jurgens J.A."/>
            <person name="Kallen N."/>
            <person name="Kersten P."/>
            <person name="Kohler A."/>
            <person name="Kuees U."/>
            <person name="Kumar T.K.A."/>
            <person name="Kuo A."/>
            <person name="LaButti K."/>
            <person name="Larrondo L.F."/>
            <person name="Lindquist E."/>
            <person name="Ling A."/>
            <person name="Lombard V."/>
            <person name="Lucas S."/>
            <person name="Lundell T."/>
            <person name="Martin R."/>
            <person name="McLaughlin D.J."/>
            <person name="Morgenstern I."/>
            <person name="Morin E."/>
            <person name="Murat C."/>
            <person name="Nagy L.G."/>
            <person name="Nolan M."/>
            <person name="Ohm R.A."/>
            <person name="Patyshakuliyeva A."/>
            <person name="Rokas A."/>
            <person name="Ruiz-Duenas F.J."/>
            <person name="Sabat G."/>
            <person name="Salamov A."/>
            <person name="Samejima M."/>
            <person name="Schmutz J."/>
            <person name="Slot J.C."/>
            <person name="St John F."/>
            <person name="Stenlid J."/>
            <person name="Sun H."/>
            <person name="Sun S."/>
            <person name="Syed K."/>
            <person name="Tsang A."/>
            <person name="Wiebenga A."/>
            <person name="Young D."/>
            <person name="Pisabarro A."/>
            <person name="Eastwood D.C."/>
            <person name="Martin F."/>
            <person name="Cullen D."/>
            <person name="Grigoriev I.V."/>
            <person name="Hibbett D.S."/>
        </authorList>
    </citation>
    <scope>NUCLEOTIDE SEQUENCE [LARGE SCALE GENOMIC DNA]</scope>
    <source>
        <strain evidence="3 4">DJM-731 SS1</strain>
    </source>
</reference>
<dbReference type="PANTHER" id="PTHR42678:SF5">
    <property type="entry name" value="GLUTAMYL-TRNA(GLN) AMIDOTRANSFERASE SUBUNIT A"/>
    <property type="match status" value="1"/>
</dbReference>
<dbReference type="Pfam" id="PF01425">
    <property type="entry name" value="Amidase"/>
    <property type="match status" value="1"/>
</dbReference>
<organism evidence="3 4">
    <name type="scientific">Dacryopinax primogenitus (strain DJM 731)</name>
    <name type="common">Brown rot fungus</name>
    <dbReference type="NCBI Taxonomy" id="1858805"/>
    <lineage>
        <taxon>Eukaryota</taxon>
        <taxon>Fungi</taxon>
        <taxon>Dikarya</taxon>
        <taxon>Basidiomycota</taxon>
        <taxon>Agaricomycotina</taxon>
        <taxon>Dacrymycetes</taxon>
        <taxon>Dacrymycetales</taxon>
        <taxon>Dacrymycetaceae</taxon>
        <taxon>Dacryopinax</taxon>
    </lineage>
</organism>
<dbReference type="InterPro" id="IPR036928">
    <property type="entry name" value="AS_sf"/>
</dbReference>
<name>M5G760_DACPD</name>
<dbReference type="AlphaFoldDB" id="M5G760"/>
<evidence type="ECO:0000256" key="1">
    <source>
        <dbReference type="SAM" id="SignalP"/>
    </source>
</evidence>
<dbReference type="InterPro" id="IPR023631">
    <property type="entry name" value="Amidase_dom"/>
</dbReference>
<proteinExistence type="predicted"/>
<keyword evidence="1" id="KW-0732">Signal</keyword>
<evidence type="ECO:0000259" key="2">
    <source>
        <dbReference type="Pfam" id="PF01425"/>
    </source>
</evidence>
<dbReference type="RefSeq" id="XP_040631453.1">
    <property type="nucleotide sequence ID" value="XM_040774777.1"/>
</dbReference>
<feature type="chain" id="PRO_5004067551" evidence="1">
    <location>
        <begin position="21"/>
        <end position="526"/>
    </location>
</feature>
<dbReference type="OrthoDB" id="566138at2759"/>
<gene>
    <name evidence="3" type="ORF">DACRYDRAFT_47707</name>
</gene>
<dbReference type="HOGENOM" id="CLU_009600_14_2_1"/>
<sequence length="526" mass="55921">MFTLLILLLALSLRPSPSLGWSTFDPREATISSIRHALLYQNTSCLSIVRSFLARIDAYDQQGPALDSFIAVSPNAEDYASALDALLAQPGYSPGPMFCVPIVLKDNYNTFDQPTTGGCLALQGAQPKTDAPVVSRLREAGAIILGKANMNEFALTGLSDSSLGGQVRNPYDLTRTPGGSSGGTGAAVAASLAVWGTGSDTVNSIRSPASANSLVGLRPTRGLITREGIMPLGYTQDAIGPLARTVQDVALALDVMVGPSKGDNVSALGAPFVGKNYENALVGGALPGLRIGVVEALIGNNTSNETTLVTSVFNTVLTKLEQAGAVLVPITDPSLAQPTVFNNYDVENWEFRQELDDYLQSGMFDYLPYDSFEQIFDIGLWLPGNEAVPPWVAAQDPATYNTLSPAYLAKLAAIEQFRIQLAMTFENNDVSVLFYPHQQILPVLIAPNASQSGRNGILAAVAGYPAIGVPGGFSPPTSTAPIGIPVGVEFMGRPFGERQLLNIAYSFEQMNRARRAPLSTWDTVPY</sequence>
<dbReference type="STRING" id="1858805.M5G760"/>
<evidence type="ECO:0000313" key="4">
    <source>
        <dbReference type="Proteomes" id="UP000030653"/>
    </source>
</evidence>
<dbReference type="Gene3D" id="3.90.1300.10">
    <property type="entry name" value="Amidase signature (AS) domain"/>
    <property type="match status" value="1"/>
</dbReference>
<dbReference type="EMBL" id="JH795857">
    <property type="protein sequence ID" value="EJU04559.1"/>
    <property type="molecule type" value="Genomic_DNA"/>
</dbReference>
<dbReference type="Proteomes" id="UP000030653">
    <property type="component" value="Unassembled WGS sequence"/>
</dbReference>
<feature type="domain" description="Amidase" evidence="2">
    <location>
        <begin position="48"/>
        <end position="501"/>
    </location>
</feature>
<accession>M5G760</accession>
<dbReference type="SUPFAM" id="SSF75304">
    <property type="entry name" value="Amidase signature (AS) enzymes"/>
    <property type="match status" value="1"/>
</dbReference>
<evidence type="ECO:0000313" key="3">
    <source>
        <dbReference type="EMBL" id="EJU04559.1"/>
    </source>
</evidence>
<feature type="signal peptide" evidence="1">
    <location>
        <begin position="1"/>
        <end position="20"/>
    </location>
</feature>
<dbReference type="PANTHER" id="PTHR42678">
    <property type="entry name" value="AMIDASE"/>
    <property type="match status" value="1"/>
</dbReference>
<dbReference type="GeneID" id="63689839"/>